<proteinExistence type="predicted"/>
<protein>
    <submittedName>
        <fullName evidence="1">Uncharacterized protein</fullName>
    </submittedName>
</protein>
<dbReference type="AlphaFoldDB" id="A0A6I4I6W4"/>
<name>A0A6I4I6W4_9SPHI</name>
<accession>A0A6I4I6W4</accession>
<dbReference type="Proteomes" id="UP000434850">
    <property type="component" value="Unassembled WGS sequence"/>
</dbReference>
<comment type="caution">
    <text evidence="1">The sequence shown here is derived from an EMBL/GenBank/DDBJ whole genome shotgun (WGS) entry which is preliminary data.</text>
</comment>
<reference evidence="1 2" key="1">
    <citation type="submission" date="2019-12" db="EMBL/GenBank/DDBJ databases">
        <title>Mucilaginibacter sp. HME9299 genome sequencing and assembly.</title>
        <authorList>
            <person name="Kang H."/>
            <person name="Kim H."/>
            <person name="Joh K."/>
        </authorList>
    </citation>
    <scope>NUCLEOTIDE SEQUENCE [LARGE SCALE GENOMIC DNA]</scope>
    <source>
        <strain evidence="1 2">HME9299</strain>
    </source>
</reference>
<keyword evidence="2" id="KW-1185">Reference proteome</keyword>
<organism evidence="1 2">
    <name type="scientific">Mucilaginibacter aquatilis</name>
    <dbReference type="NCBI Taxonomy" id="1517760"/>
    <lineage>
        <taxon>Bacteria</taxon>
        <taxon>Pseudomonadati</taxon>
        <taxon>Bacteroidota</taxon>
        <taxon>Sphingobacteriia</taxon>
        <taxon>Sphingobacteriales</taxon>
        <taxon>Sphingobacteriaceae</taxon>
        <taxon>Mucilaginibacter</taxon>
    </lineage>
</organism>
<dbReference type="InterPro" id="IPR046732">
    <property type="entry name" value="DUF6624"/>
</dbReference>
<sequence length="102" mass="11549">MFLVIQHADIKTQEKYLPLMRAAVKEGKAHPANLALLEDRLAIRQGKKQIYGSQISIDKTGKATIDAIDDEPNVNKRRAAVGLQPLENYVKQWEIEYHLPAN</sequence>
<dbReference type="Pfam" id="PF20329">
    <property type="entry name" value="DUF6624"/>
    <property type="match status" value="1"/>
</dbReference>
<evidence type="ECO:0000313" key="2">
    <source>
        <dbReference type="Proteomes" id="UP000434850"/>
    </source>
</evidence>
<gene>
    <name evidence="1" type="ORF">GO816_06810</name>
</gene>
<dbReference type="OrthoDB" id="1164858at2"/>
<dbReference type="EMBL" id="WQLA01000002">
    <property type="protein sequence ID" value="MVN90831.1"/>
    <property type="molecule type" value="Genomic_DNA"/>
</dbReference>
<evidence type="ECO:0000313" key="1">
    <source>
        <dbReference type="EMBL" id="MVN90831.1"/>
    </source>
</evidence>